<keyword evidence="4" id="KW-1185">Reference proteome</keyword>
<organism evidence="3 4">
    <name type="scientific">Cercophora newfieldiana</name>
    <dbReference type="NCBI Taxonomy" id="92897"/>
    <lineage>
        <taxon>Eukaryota</taxon>
        <taxon>Fungi</taxon>
        <taxon>Dikarya</taxon>
        <taxon>Ascomycota</taxon>
        <taxon>Pezizomycotina</taxon>
        <taxon>Sordariomycetes</taxon>
        <taxon>Sordariomycetidae</taxon>
        <taxon>Sordariales</taxon>
        <taxon>Lasiosphaeriaceae</taxon>
        <taxon>Cercophora</taxon>
    </lineage>
</organism>
<feature type="transmembrane region" description="Helical" evidence="2">
    <location>
        <begin position="129"/>
        <end position="149"/>
    </location>
</feature>
<dbReference type="Proteomes" id="UP001174936">
    <property type="component" value="Unassembled WGS sequence"/>
</dbReference>
<protein>
    <submittedName>
        <fullName evidence="3">Uncharacterized protein</fullName>
    </submittedName>
</protein>
<dbReference type="EMBL" id="JAULSV010000005">
    <property type="protein sequence ID" value="KAK0643965.1"/>
    <property type="molecule type" value="Genomic_DNA"/>
</dbReference>
<evidence type="ECO:0000313" key="3">
    <source>
        <dbReference type="EMBL" id="KAK0643965.1"/>
    </source>
</evidence>
<keyword evidence="2" id="KW-1133">Transmembrane helix</keyword>
<gene>
    <name evidence="3" type="ORF">B0T16DRAFT_447771</name>
</gene>
<proteinExistence type="predicted"/>
<reference evidence="3" key="1">
    <citation type="submission" date="2023-06" db="EMBL/GenBank/DDBJ databases">
        <title>Genome-scale phylogeny and comparative genomics of the fungal order Sordariales.</title>
        <authorList>
            <consortium name="Lawrence Berkeley National Laboratory"/>
            <person name="Hensen N."/>
            <person name="Bonometti L."/>
            <person name="Westerberg I."/>
            <person name="Brannstrom I.O."/>
            <person name="Guillou S."/>
            <person name="Cros-Aarteil S."/>
            <person name="Calhoun S."/>
            <person name="Haridas S."/>
            <person name="Kuo A."/>
            <person name="Mondo S."/>
            <person name="Pangilinan J."/>
            <person name="Riley R."/>
            <person name="Labutti K."/>
            <person name="Andreopoulos B."/>
            <person name="Lipzen A."/>
            <person name="Chen C."/>
            <person name="Yanf M."/>
            <person name="Daum C."/>
            <person name="Ng V."/>
            <person name="Clum A."/>
            <person name="Steindorff A."/>
            <person name="Ohm R."/>
            <person name="Martin F."/>
            <person name="Silar P."/>
            <person name="Natvig D."/>
            <person name="Lalanne C."/>
            <person name="Gautier V."/>
            <person name="Ament-Velasquez S.L."/>
            <person name="Kruys A."/>
            <person name="Hutchinson M.I."/>
            <person name="Powell A.J."/>
            <person name="Barry K."/>
            <person name="Miller A.N."/>
            <person name="Grigoriev I.V."/>
            <person name="Debuchy R."/>
            <person name="Gladieux P."/>
            <person name="Thoren M.H."/>
            <person name="Johannesson H."/>
        </authorList>
    </citation>
    <scope>NUCLEOTIDE SEQUENCE</scope>
    <source>
        <strain evidence="3">SMH2532-1</strain>
    </source>
</reference>
<evidence type="ECO:0000313" key="4">
    <source>
        <dbReference type="Proteomes" id="UP001174936"/>
    </source>
</evidence>
<feature type="compositionally biased region" description="Basic and acidic residues" evidence="1">
    <location>
        <begin position="62"/>
        <end position="91"/>
    </location>
</feature>
<evidence type="ECO:0000256" key="2">
    <source>
        <dbReference type="SAM" id="Phobius"/>
    </source>
</evidence>
<evidence type="ECO:0000256" key="1">
    <source>
        <dbReference type="SAM" id="MobiDB-lite"/>
    </source>
</evidence>
<feature type="transmembrane region" description="Helical" evidence="2">
    <location>
        <begin position="253"/>
        <end position="274"/>
    </location>
</feature>
<feature type="region of interest" description="Disordered" evidence="1">
    <location>
        <begin position="1"/>
        <end position="96"/>
    </location>
</feature>
<feature type="compositionally biased region" description="Low complexity" evidence="1">
    <location>
        <begin position="19"/>
        <end position="28"/>
    </location>
</feature>
<keyword evidence="2" id="KW-0812">Transmembrane</keyword>
<accession>A0AA39Y3Q7</accession>
<keyword evidence="2" id="KW-0472">Membrane</keyword>
<dbReference type="AlphaFoldDB" id="A0AA39Y3Q7"/>
<name>A0AA39Y3Q7_9PEZI</name>
<sequence>MRRDSEDIGLAPTAHLAHSRASSVASISRSRRSSSDSSRRSSISESRQALTAAPAYVPDSYEGYRDASQRYSDRSYVESHDYQTPHHDTKHASTTNATEQFDVESEEHTKADEPVPWDDPRENSWVSKLAIPIAILVGLGLAGGTSYLVHARVQNLLANAAVDGDLAHWKRKAQYDVYDACYQGCTSCDDPNFAFNACKMTAQAVVKGANCDGNAMWNWRVEHRYPDACLGAVAKILMGEALESLKKSYRGQYGLLALTIIGGLIAGFITFKLLRCATMAPAERRATKSSFGKSAKNIAKASGKRAGTTNGKKLFTVLLGLFSARGARAVVNYPCAGRDPAWFQFFQSPDLKIGGVVHGWFSECHDKQECHKKCKNTCTTNSSGVRTCKDTCHDECTKVVVVGREPRVFVDRVTPKVRACGFQLKDEPDGKQLVARIGNAGIEKNHWVKISVNGFNVTDPNKTDEMIMCLHRIGDSTTL</sequence>
<comment type="caution">
    <text evidence="3">The sequence shown here is derived from an EMBL/GenBank/DDBJ whole genome shotgun (WGS) entry which is preliminary data.</text>
</comment>